<dbReference type="RefSeq" id="XP_066694166.1">
    <property type="nucleotide sequence ID" value="XM_066850023.1"/>
</dbReference>
<evidence type="ECO:0000313" key="1">
    <source>
        <dbReference type="EMBL" id="KAK7941414.1"/>
    </source>
</evidence>
<reference evidence="1 2" key="1">
    <citation type="submission" date="2023-01" db="EMBL/GenBank/DDBJ databases">
        <title>Analysis of 21 Apiospora genomes using comparative genomics revels a genus with tremendous synthesis potential of carbohydrate active enzymes and secondary metabolites.</title>
        <authorList>
            <person name="Sorensen T."/>
        </authorList>
    </citation>
    <scope>NUCLEOTIDE SEQUENCE [LARGE SCALE GENOMIC DNA]</scope>
    <source>
        <strain evidence="1 2">CBS 24483</strain>
    </source>
</reference>
<proteinExistence type="predicted"/>
<gene>
    <name evidence="1" type="ORF">PG986_013801</name>
</gene>
<evidence type="ECO:0000313" key="2">
    <source>
        <dbReference type="Proteomes" id="UP001391051"/>
    </source>
</evidence>
<name>A0ABR1PWL5_9PEZI</name>
<comment type="caution">
    <text evidence="1">The sequence shown here is derived from an EMBL/GenBank/DDBJ whole genome shotgun (WGS) entry which is preliminary data.</text>
</comment>
<keyword evidence="2" id="KW-1185">Reference proteome</keyword>
<dbReference type="GeneID" id="92083085"/>
<dbReference type="Proteomes" id="UP001391051">
    <property type="component" value="Unassembled WGS sequence"/>
</dbReference>
<organism evidence="1 2">
    <name type="scientific">Apiospora aurea</name>
    <dbReference type="NCBI Taxonomy" id="335848"/>
    <lineage>
        <taxon>Eukaryota</taxon>
        <taxon>Fungi</taxon>
        <taxon>Dikarya</taxon>
        <taxon>Ascomycota</taxon>
        <taxon>Pezizomycotina</taxon>
        <taxon>Sordariomycetes</taxon>
        <taxon>Xylariomycetidae</taxon>
        <taxon>Amphisphaeriales</taxon>
        <taxon>Apiosporaceae</taxon>
        <taxon>Apiospora</taxon>
    </lineage>
</organism>
<protein>
    <submittedName>
        <fullName evidence="1">Uncharacterized protein</fullName>
    </submittedName>
</protein>
<dbReference type="EMBL" id="JAQQWE010000009">
    <property type="protein sequence ID" value="KAK7941414.1"/>
    <property type="molecule type" value="Genomic_DNA"/>
</dbReference>
<sequence>MVEYVPKKPRSKVETRLVAARCNHVAGHTRAQKDPRGFNSITDLDSWLASDGVKPFKEEFVRDYLASNHADDDASYSTVTNLLGANSLMDFTSYDSTTTPNKAGWSSEKHWTRFIWQMGSYAKRHATAWKAPREEEMEVWFWHGYEVVKFFKAEYANDQELENTA</sequence>
<accession>A0ABR1PWL5</accession>